<dbReference type="InterPro" id="IPR011330">
    <property type="entry name" value="Glyco_hydro/deAcase_b/a-brl"/>
</dbReference>
<dbReference type="RefSeq" id="WP_277533059.1">
    <property type="nucleotide sequence ID" value="NZ_JAPDIA010000003.1"/>
</dbReference>
<dbReference type="GO" id="GO:0009313">
    <property type="term" value="P:oligosaccharide catabolic process"/>
    <property type="evidence" value="ECO:0007669"/>
    <property type="project" value="TreeGrafter"/>
</dbReference>
<dbReference type="Gene3D" id="3.20.110.10">
    <property type="entry name" value="Glycoside hydrolase 38, N terminal domain"/>
    <property type="match status" value="1"/>
</dbReference>
<evidence type="ECO:0000313" key="3">
    <source>
        <dbReference type="Proteomes" id="UP001153404"/>
    </source>
</evidence>
<sequence length="122" mass="14463">MLYGQRFYQEEFGRVSDIEWLPDTFGYCASLPQILKHGGVRYFMTTKLNWNDTNVFPYDLFRWVGIDGTPMLSYLNHGINEHTTPKDIHDHWQSYRQKDVYPEQMLLYGHGDGGRRRDARNA</sequence>
<dbReference type="GO" id="GO:0006013">
    <property type="term" value="P:mannose metabolic process"/>
    <property type="evidence" value="ECO:0007669"/>
    <property type="project" value="InterPro"/>
</dbReference>
<dbReference type="GO" id="GO:0004559">
    <property type="term" value="F:alpha-mannosidase activity"/>
    <property type="evidence" value="ECO:0007669"/>
    <property type="project" value="InterPro"/>
</dbReference>
<organism evidence="2 3">
    <name type="scientific">Cohnella rhizosphaerae</name>
    <dbReference type="NCBI Taxonomy" id="1457232"/>
    <lineage>
        <taxon>Bacteria</taxon>
        <taxon>Bacillati</taxon>
        <taxon>Bacillota</taxon>
        <taxon>Bacilli</taxon>
        <taxon>Bacillales</taxon>
        <taxon>Paenibacillaceae</taxon>
        <taxon>Cohnella</taxon>
    </lineage>
</organism>
<dbReference type="EMBL" id="JAPDIA010000003">
    <property type="protein sequence ID" value="MDG0809436.1"/>
    <property type="molecule type" value="Genomic_DNA"/>
</dbReference>
<proteinExistence type="predicted"/>
<protein>
    <recommendedName>
        <fullName evidence="1">Glycoside hydrolase family 38 N-terminal domain-containing protein</fullName>
    </recommendedName>
</protein>
<dbReference type="PANTHER" id="PTHR46017:SF1">
    <property type="entry name" value="ALPHA-MANNOSIDASE 2C1"/>
    <property type="match status" value="1"/>
</dbReference>
<accession>A0A9X4KQN7</accession>
<dbReference type="InterPro" id="IPR027291">
    <property type="entry name" value="Glyco_hydro_38_N_sf"/>
</dbReference>
<dbReference type="SUPFAM" id="SSF88713">
    <property type="entry name" value="Glycoside hydrolase/deacetylase"/>
    <property type="match status" value="1"/>
</dbReference>
<dbReference type="InterPro" id="IPR000602">
    <property type="entry name" value="Glyco_hydro_38_N"/>
</dbReference>
<dbReference type="Proteomes" id="UP001153404">
    <property type="component" value="Unassembled WGS sequence"/>
</dbReference>
<comment type="caution">
    <text evidence="2">The sequence shown here is derived from an EMBL/GenBank/DDBJ whole genome shotgun (WGS) entry which is preliminary data.</text>
</comment>
<evidence type="ECO:0000259" key="1">
    <source>
        <dbReference type="Pfam" id="PF01074"/>
    </source>
</evidence>
<dbReference type="Pfam" id="PF01074">
    <property type="entry name" value="Glyco_hydro_38N"/>
    <property type="match status" value="1"/>
</dbReference>
<reference evidence="2" key="1">
    <citation type="submission" date="2022-10" db="EMBL/GenBank/DDBJ databases">
        <title>Comparative genomic analysis of Cohnella hashimotonis sp. nov., isolated from the International Space Station.</title>
        <authorList>
            <person name="Simpson A."/>
            <person name="Venkateswaran K."/>
        </authorList>
    </citation>
    <scope>NUCLEOTIDE SEQUENCE</scope>
    <source>
        <strain evidence="2">DSM 28161</strain>
    </source>
</reference>
<dbReference type="PANTHER" id="PTHR46017">
    <property type="entry name" value="ALPHA-MANNOSIDASE 2C1"/>
    <property type="match status" value="1"/>
</dbReference>
<evidence type="ECO:0000313" key="2">
    <source>
        <dbReference type="EMBL" id="MDG0809436.1"/>
    </source>
</evidence>
<name>A0A9X4KQN7_9BACL</name>
<keyword evidence="3" id="KW-1185">Reference proteome</keyword>
<gene>
    <name evidence="2" type="ORF">OMP40_08760</name>
</gene>
<dbReference type="AlphaFoldDB" id="A0A9X4KQN7"/>
<feature type="domain" description="Glycoside hydrolase family 38 N-terminal" evidence="1">
    <location>
        <begin position="1"/>
        <end position="116"/>
    </location>
</feature>